<name>B1HU46_LYSSC</name>
<dbReference type="PANTHER" id="PTHR42038">
    <property type="match status" value="1"/>
</dbReference>
<feature type="transmembrane region" description="Helical" evidence="5">
    <location>
        <begin position="71"/>
        <end position="91"/>
    </location>
</feature>
<dbReference type="AlphaFoldDB" id="B1HU46"/>
<feature type="transmembrane region" description="Helical" evidence="5">
    <location>
        <begin position="103"/>
        <end position="127"/>
    </location>
</feature>
<evidence type="ECO:0000256" key="3">
    <source>
        <dbReference type="ARBA" id="ARBA00022989"/>
    </source>
</evidence>
<feature type="transmembrane region" description="Helical" evidence="5">
    <location>
        <begin position="133"/>
        <end position="151"/>
    </location>
</feature>
<feature type="transmembrane region" description="Helical" evidence="5">
    <location>
        <begin position="46"/>
        <end position="65"/>
    </location>
</feature>
<dbReference type="EMBL" id="CP000817">
    <property type="protein sequence ID" value="ACA39601.1"/>
    <property type="molecule type" value="Genomic_DNA"/>
</dbReference>
<dbReference type="KEGG" id="lsp:Bsph_2024"/>
<dbReference type="GO" id="GO:0016020">
    <property type="term" value="C:membrane"/>
    <property type="evidence" value="ECO:0007669"/>
    <property type="project" value="UniProtKB-SubCell"/>
</dbReference>
<dbReference type="InterPro" id="IPR039020">
    <property type="entry name" value="PaxB-like"/>
</dbReference>
<dbReference type="Proteomes" id="UP000002164">
    <property type="component" value="Chromosome"/>
</dbReference>
<dbReference type="GO" id="GO:0016829">
    <property type="term" value="F:lyase activity"/>
    <property type="evidence" value="ECO:0007669"/>
    <property type="project" value="InterPro"/>
</dbReference>
<accession>B1HU46</accession>
<feature type="transmembrane region" description="Helical" evidence="5">
    <location>
        <begin position="188"/>
        <end position="206"/>
    </location>
</feature>
<evidence type="ECO:0000256" key="5">
    <source>
        <dbReference type="SAM" id="Phobius"/>
    </source>
</evidence>
<organism evidence="6 7">
    <name type="scientific">Lysinibacillus sphaericus (strain C3-41)</name>
    <dbReference type="NCBI Taxonomy" id="444177"/>
    <lineage>
        <taxon>Bacteria</taxon>
        <taxon>Bacillati</taxon>
        <taxon>Bacillota</taxon>
        <taxon>Bacilli</taxon>
        <taxon>Bacillales</taxon>
        <taxon>Bacillaceae</taxon>
        <taxon>Lysinibacillus</taxon>
    </lineage>
</organism>
<comment type="subcellular location">
    <subcellularLocation>
        <location evidence="1">Membrane</location>
        <topology evidence="1">Multi-pass membrane protein</topology>
    </subcellularLocation>
</comment>
<evidence type="ECO:0000256" key="2">
    <source>
        <dbReference type="ARBA" id="ARBA00022692"/>
    </source>
</evidence>
<evidence type="ECO:0000256" key="4">
    <source>
        <dbReference type="ARBA" id="ARBA00023136"/>
    </source>
</evidence>
<evidence type="ECO:0000256" key="1">
    <source>
        <dbReference type="ARBA" id="ARBA00004141"/>
    </source>
</evidence>
<gene>
    <name evidence="6" type="ordered locus">Bsph_2024</name>
</gene>
<dbReference type="EnsemblBacteria" id="ACA39601">
    <property type="protein sequence ID" value="ACA39601"/>
    <property type="gene ID" value="Bsph_2024"/>
</dbReference>
<dbReference type="Pfam" id="PF25129">
    <property type="entry name" value="Pyr4-TMTC"/>
    <property type="match status" value="1"/>
</dbReference>
<reference evidence="6 7" key="1">
    <citation type="journal article" date="2008" name="J. Bacteriol.">
        <title>Complete genome sequence of the mosquitocidal bacterium Bacillus sphaericus C3-41 and comparison with those of closely related Bacillus species.</title>
        <authorList>
            <person name="Hu X."/>
            <person name="Fan W."/>
            <person name="Han B."/>
            <person name="Liu H."/>
            <person name="Zheng D."/>
            <person name="Li Q."/>
            <person name="Dong W."/>
            <person name="Yan J."/>
            <person name="Gao M."/>
            <person name="Berry C."/>
            <person name="Yuan Z."/>
        </authorList>
    </citation>
    <scope>NUCLEOTIDE SEQUENCE [LARGE SCALE GENOMIC DNA]</scope>
    <source>
        <strain evidence="6 7">C3-41</strain>
    </source>
</reference>
<protein>
    <submittedName>
        <fullName evidence="6">Uncharacterized protein</fullName>
    </submittedName>
</protein>
<proteinExistence type="predicted"/>
<sequence length="215" mass="25182">MEGENKKMPQLDILLICQLGMGLFWIITYILVIYKGWKDKKYGMPMVAICANIAWEFIFTFLYPQNDLQRLITLTWLVLDVVILMQFLRFAPPEYRRILSKKLLYASFLVTLMFSMLMIFGIIHQFQDYEGKYAAFLQNLMMSGLFIGLLLRRGNLDGQSMGIAVCKMIGTLFAAIGFYLYFRTPFMTIISMATLFYDCLYILLIYKMKRKLSTK</sequence>
<keyword evidence="4 5" id="KW-0472">Membrane</keyword>
<keyword evidence="3 5" id="KW-1133">Transmembrane helix</keyword>
<feature type="transmembrane region" description="Helical" evidence="5">
    <location>
        <begin position="13"/>
        <end position="34"/>
    </location>
</feature>
<keyword evidence="2 5" id="KW-0812">Transmembrane</keyword>
<feature type="transmembrane region" description="Helical" evidence="5">
    <location>
        <begin position="163"/>
        <end position="182"/>
    </location>
</feature>
<evidence type="ECO:0000313" key="7">
    <source>
        <dbReference type="Proteomes" id="UP000002164"/>
    </source>
</evidence>
<dbReference type="PANTHER" id="PTHR42038:SF2">
    <property type="entry name" value="TERPENE CYCLASE AUSL"/>
    <property type="match status" value="1"/>
</dbReference>
<evidence type="ECO:0000313" key="6">
    <source>
        <dbReference type="EMBL" id="ACA39601.1"/>
    </source>
</evidence>
<dbReference type="HOGENOM" id="CLU_087059_1_0_9"/>